<protein>
    <submittedName>
        <fullName evidence="1">Uncharacterized protein</fullName>
    </submittedName>
</protein>
<sequence>MEESMEMYEAKELAEKLAEFTLKSVKDERVYQRIKAGGVSLSEFPSEVLVQIFRHVASPTFNPPPPLFLDYIKFKNEDQLKKRKEMTENYVKERVEKEQKEYSVKNLMALRRVCVQFDEVIDFKMMPGLDYDPIMIDVKIQGSEHGRQVTAFKYGGSGSNAPAVRINRMRGYNEWEYQHIKKFEKLQKLYIVDMLLSEEVLQTVLRLDLTSAKKITFERIKGLKFDETTNVAARIQEFLGSLDSPAMVYFNSNVFDPNIDLFEQKEDDEWGSDDEEMEVDVVERGLVRRDTYQIEHRPKNHRRIRNRQRTGGNTKEFRGFRTINVMNHILLGQRHSPDDNLTYGHPSGQQKYKSDLKMAYETLTMSTRFDLRKAGRWHLRNAFNLLGSRPVKSRKALLFHLKSLKKITGDESLTTEEELAIIHHAKETEHREKLLRESVPVKKWMDQLF</sequence>
<dbReference type="AlphaFoldDB" id="A0A6A5H965"/>
<dbReference type="RefSeq" id="XP_003102201.2">
    <property type="nucleotide sequence ID" value="XM_003102153.2"/>
</dbReference>
<comment type="caution">
    <text evidence="1">The sequence shown here is derived from an EMBL/GenBank/DDBJ whole genome shotgun (WGS) entry which is preliminary data.</text>
</comment>
<proteinExistence type="predicted"/>
<evidence type="ECO:0000313" key="2">
    <source>
        <dbReference type="Proteomes" id="UP000483820"/>
    </source>
</evidence>
<dbReference type="EMBL" id="WUAV01000003">
    <property type="protein sequence ID" value="KAF1763354.1"/>
    <property type="molecule type" value="Genomic_DNA"/>
</dbReference>
<dbReference type="GeneID" id="9814458"/>
<dbReference type="KEGG" id="crq:GCK72_011620"/>
<reference evidence="1 2" key="1">
    <citation type="submission" date="2019-12" db="EMBL/GenBank/DDBJ databases">
        <title>Chromosome-level assembly of the Caenorhabditis remanei genome.</title>
        <authorList>
            <person name="Teterina A.A."/>
            <person name="Willis J.H."/>
            <person name="Phillips P.C."/>
        </authorList>
    </citation>
    <scope>NUCLEOTIDE SEQUENCE [LARGE SCALE GENOMIC DNA]</scope>
    <source>
        <strain evidence="1 2">PX506</strain>
        <tissue evidence="1">Whole organism</tissue>
    </source>
</reference>
<dbReference type="CTD" id="9814458"/>
<evidence type="ECO:0000313" key="1">
    <source>
        <dbReference type="EMBL" id="KAF1763354.1"/>
    </source>
</evidence>
<gene>
    <name evidence="1" type="ORF">GCK72_011620</name>
</gene>
<dbReference type="Proteomes" id="UP000483820">
    <property type="component" value="Chromosome III"/>
</dbReference>
<organism evidence="1 2">
    <name type="scientific">Caenorhabditis remanei</name>
    <name type="common">Caenorhabditis vulgaris</name>
    <dbReference type="NCBI Taxonomy" id="31234"/>
    <lineage>
        <taxon>Eukaryota</taxon>
        <taxon>Metazoa</taxon>
        <taxon>Ecdysozoa</taxon>
        <taxon>Nematoda</taxon>
        <taxon>Chromadorea</taxon>
        <taxon>Rhabditida</taxon>
        <taxon>Rhabditina</taxon>
        <taxon>Rhabditomorpha</taxon>
        <taxon>Rhabditoidea</taxon>
        <taxon>Rhabditidae</taxon>
        <taxon>Peloderinae</taxon>
        <taxon>Caenorhabditis</taxon>
    </lineage>
</organism>
<accession>A0A6A5H965</accession>
<name>A0A6A5H965_CAERE</name>